<dbReference type="InterPro" id="IPR050090">
    <property type="entry name" value="Tyrosine_recombinase_XerCD"/>
</dbReference>
<dbReference type="InterPro" id="IPR011010">
    <property type="entry name" value="DNA_brk_join_enz"/>
</dbReference>
<dbReference type="Gene3D" id="1.10.150.130">
    <property type="match status" value="1"/>
</dbReference>
<dbReference type="Pfam" id="PF00589">
    <property type="entry name" value="Phage_integrase"/>
    <property type="match status" value="1"/>
</dbReference>
<comment type="similarity">
    <text evidence="1">Belongs to the 'phage' integrase family.</text>
</comment>
<dbReference type="GO" id="GO:0006310">
    <property type="term" value="P:DNA recombination"/>
    <property type="evidence" value="ECO:0007669"/>
    <property type="project" value="UniProtKB-KW"/>
</dbReference>
<keyword evidence="3" id="KW-0233">DNA recombination</keyword>
<feature type="domain" description="Core-binding (CB)" evidence="6">
    <location>
        <begin position="111"/>
        <end position="194"/>
    </location>
</feature>
<name>A0A4D7AS44_9FIRM</name>
<evidence type="ECO:0000259" key="6">
    <source>
        <dbReference type="PROSITE" id="PS51900"/>
    </source>
</evidence>
<dbReference type="SUPFAM" id="SSF56349">
    <property type="entry name" value="DNA breaking-rejoining enzymes"/>
    <property type="match status" value="1"/>
</dbReference>
<dbReference type="EMBL" id="CP034413">
    <property type="protein sequence ID" value="QCI58180.1"/>
    <property type="molecule type" value="Genomic_DNA"/>
</dbReference>
<dbReference type="GO" id="GO:0015074">
    <property type="term" value="P:DNA integration"/>
    <property type="evidence" value="ECO:0007669"/>
    <property type="project" value="InterPro"/>
</dbReference>
<dbReference type="PANTHER" id="PTHR30349">
    <property type="entry name" value="PHAGE INTEGRASE-RELATED"/>
    <property type="match status" value="1"/>
</dbReference>
<dbReference type="CDD" id="cd01188">
    <property type="entry name" value="INT_RitA_C_like"/>
    <property type="match status" value="1"/>
</dbReference>
<evidence type="ECO:0000256" key="4">
    <source>
        <dbReference type="PROSITE-ProRule" id="PRU01248"/>
    </source>
</evidence>
<dbReference type="InterPro" id="IPR002104">
    <property type="entry name" value="Integrase_catalytic"/>
</dbReference>
<dbReference type="InterPro" id="IPR010998">
    <property type="entry name" value="Integrase_recombinase_N"/>
</dbReference>
<dbReference type="PROSITE" id="PS51898">
    <property type="entry name" value="TYR_RECOMBINASE"/>
    <property type="match status" value="1"/>
</dbReference>
<dbReference type="KEGG" id="obj:EIO64_02175"/>
<dbReference type="Proteomes" id="UP000298642">
    <property type="component" value="Chromosome"/>
</dbReference>
<feature type="domain" description="Tyr recombinase" evidence="5">
    <location>
        <begin position="217"/>
        <end position="402"/>
    </location>
</feature>
<dbReference type="PANTHER" id="PTHR30349:SF64">
    <property type="entry name" value="PROPHAGE INTEGRASE INTD-RELATED"/>
    <property type="match status" value="1"/>
</dbReference>
<evidence type="ECO:0000313" key="9">
    <source>
        <dbReference type="Proteomes" id="UP000298642"/>
    </source>
</evidence>
<dbReference type="RefSeq" id="WP_136890739.1">
    <property type="nucleotide sequence ID" value="NZ_CP034413.3"/>
</dbReference>
<dbReference type="InterPro" id="IPR044068">
    <property type="entry name" value="CB"/>
</dbReference>
<dbReference type="AlphaFoldDB" id="A0A4D7AS44"/>
<sequence>MTIEHTGSLSEWLRKTISKLKSHLAELGYSESTILRLDATWKELIVYCEAHQTTEFTVDLERRFVWERYGADLGDRDISQNVSRAIHMLDDYLQYGMVFKQSSITLKGFSPAYKELFEGFLDSLRQNQVAEGSIRTWRSRLFRFEYFLLESGIEHFHLLELHHVNTYIESLTGFSPGTVAATIRILGKLFDYALAKGYHYISYANALPCIRRTHKYRLPTVFSPDEVECILTQVDRSNPLGKRNYAILLLVTRLGLRISDVRLLRFENIDWKNKRISIHQQKTGIPLELPLLEDVGWAIIDYLQHGRPETDCPCIFVRHLAPFDVMSGSMQRLVSKLVSKAGIHVSTDKPIGMHSFRHSVATSMLNNGAELTDIAQTLGHATPESTQVYVSLNTEMLRRCALEVLL</sequence>
<keyword evidence="9" id="KW-1185">Reference proteome</keyword>
<evidence type="ECO:0000256" key="3">
    <source>
        <dbReference type="ARBA" id="ARBA00023172"/>
    </source>
</evidence>
<evidence type="ECO:0000259" key="5">
    <source>
        <dbReference type="PROSITE" id="PS51898"/>
    </source>
</evidence>
<keyword evidence="2 4" id="KW-0238">DNA-binding</keyword>
<evidence type="ECO:0000313" key="7">
    <source>
        <dbReference type="EMBL" id="QCI58180.1"/>
    </source>
</evidence>
<reference evidence="9" key="1">
    <citation type="submission" date="2018-12" db="EMBL/GenBank/DDBJ databases">
        <title>Dusodibacter welbiota gen. nov., sp. nov., isolated from human faeces and emended description of the Oscillibacter genus.</title>
        <authorList>
            <person name="Le Roy T."/>
            <person name="Van der Smissen P."/>
            <person name="Delzenne N."/>
            <person name="Muccioli G."/>
            <person name="Collet J.F."/>
            <person name="Cani P.D."/>
        </authorList>
    </citation>
    <scope>NUCLEOTIDE SEQUENCE [LARGE SCALE GENOMIC DNA]</scope>
    <source>
        <strain evidence="9">J115</strain>
    </source>
</reference>
<dbReference type="EMBL" id="CP034413">
    <property type="protein sequence ID" value="QCI58744.1"/>
    <property type="molecule type" value="Genomic_DNA"/>
</dbReference>
<evidence type="ECO:0000256" key="2">
    <source>
        <dbReference type="ARBA" id="ARBA00023125"/>
    </source>
</evidence>
<reference evidence="7" key="3">
    <citation type="submission" date="2021-06" db="EMBL/GenBank/DDBJ databases">
        <authorList>
            <person name="Le Roy T."/>
            <person name="Van der Smissen P."/>
            <person name="Delzenne N."/>
            <person name="Muccioli G."/>
            <person name="Collet J.F."/>
            <person name="Cani P.D."/>
        </authorList>
    </citation>
    <scope>NUCLEOTIDE SEQUENCE</scope>
    <source>
        <strain evidence="7">J115</strain>
    </source>
</reference>
<accession>A0A4D7AS44</accession>
<dbReference type="KEGG" id="obj:EIO64_05505"/>
<organism evidence="7 9">
    <name type="scientific">Dysosmobacter welbionis</name>
    <dbReference type="NCBI Taxonomy" id="2093857"/>
    <lineage>
        <taxon>Bacteria</taxon>
        <taxon>Bacillati</taxon>
        <taxon>Bacillota</taxon>
        <taxon>Clostridia</taxon>
        <taxon>Eubacteriales</taxon>
        <taxon>Oscillospiraceae</taxon>
        <taxon>Dysosmobacter</taxon>
    </lineage>
</organism>
<reference evidence="7" key="2">
    <citation type="journal article" date="2020" name="Int. J. Syst. Evol. Microbiol.">
        <title>Dysosmobacter welbionis gen. nov., sp. nov., isolated from human faeces and emended description of the genus Oscillibacter.</title>
        <authorList>
            <person name="Le Roy T."/>
            <person name="Van der Smissen P."/>
            <person name="Paquot A."/>
            <person name="Delzenne N."/>
            <person name="Muccioli G.G."/>
            <person name="Collet J.F."/>
            <person name="Cani P.D."/>
        </authorList>
    </citation>
    <scope>NUCLEOTIDE SEQUENCE</scope>
    <source>
        <strain evidence="7">J115</strain>
    </source>
</reference>
<dbReference type="Gene3D" id="1.10.443.10">
    <property type="entry name" value="Intergrase catalytic core"/>
    <property type="match status" value="1"/>
</dbReference>
<gene>
    <name evidence="7" type="ORF">EIO64_02175</name>
    <name evidence="8" type="ORF">EIO64_05505</name>
</gene>
<dbReference type="InterPro" id="IPR013762">
    <property type="entry name" value="Integrase-like_cat_sf"/>
</dbReference>
<proteinExistence type="inferred from homology"/>
<evidence type="ECO:0000256" key="1">
    <source>
        <dbReference type="ARBA" id="ARBA00008857"/>
    </source>
</evidence>
<evidence type="ECO:0000313" key="8">
    <source>
        <dbReference type="EMBL" id="QCI58744.1"/>
    </source>
</evidence>
<protein>
    <submittedName>
        <fullName evidence="7">Tyrosine-type recombinase/integrase</fullName>
    </submittedName>
</protein>
<dbReference type="PROSITE" id="PS51900">
    <property type="entry name" value="CB"/>
    <property type="match status" value="1"/>
</dbReference>
<dbReference type="GO" id="GO:0003677">
    <property type="term" value="F:DNA binding"/>
    <property type="evidence" value="ECO:0007669"/>
    <property type="project" value="UniProtKB-UniRule"/>
</dbReference>